<reference evidence="1 2" key="1">
    <citation type="submission" date="2018-11" db="EMBL/GenBank/DDBJ databases">
        <title>Complete genome sequence of Microcystis aeruginosa NIES-102.</title>
        <authorList>
            <person name="Yamaguchi H."/>
            <person name="Suzuki S."/>
            <person name="Kawachi M."/>
        </authorList>
    </citation>
    <scope>NUCLEOTIDE SEQUENCE [LARGE SCALE GENOMIC DNA]</scope>
    <source>
        <strain evidence="1 2">NIES-102</strain>
    </source>
</reference>
<evidence type="ECO:0000313" key="2">
    <source>
        <dbReference type="Proteomes" id="UP000278152"/>
    </source>
</evidence>
<dbReference type="RefSeq" id="WP_125730455.1">
    <property type="nucleotide sequence ID" value="NZ_AP019314.1"/>
</dbReference>
<proteinExistence type="predicted"/>
<dbReference type="KEGG" id="mvz:myaer102_09960"/>
<dbReference type="InterPro" id="IPR009380">
    <property type="entry name" value="DUF1036"/>
</dbReference>
<protein>
    <recommendedName>
        <fullName evidence="3">DUF1036 domain-containing protein</fullName>
    </recommendedName>
</protein>
<dbReference type="Proteomes" id="UP000278152">
    <property type="component" value="Chromosome"/>
</dbReference>
<dbReference type="EMBL" id="AP019314">
    <property type="protein sequence ID" value="BBH38495.1"/>
    <property type="molecule type" value="Genomic_DNA"/>
</dbReference>
<sequence>MFQFTNKTNQNIYLAFAYFDRSENMFMSEGWWRIAPNLTIAPYVKPLVDRYYYYYAYLEDRTGEWSGDTKLNVSHVAFKLREPAYCSKSYDTRQFKIRDTGDARKFLIELTDNSSSSISEDEKQLLRMITEFKNK</sequence>
<accession>A0A3G9K111</accession>
<organism evidence="1 2">
    <name type="scientific">Microcystis viridis NIES-102</name>
    <dbReference type="NCBI Taxonomy" id="213615"/>
    <lineage>
        <taxon>Bacteria</taxon>
        <taxon>Bacillati</taxon>
        <taxon>Cyanobacteriota</taxon>
        <taxon>Cyanophyceae</taxon>
        <taxon>Oscillatoriophycideae</taxon>
        <taxon>Chroococcales</taxon>
        <taxon>Microcystaceae</taxon>
        <taxon>Microcystis</taxon>
    </lineage>
</organism>
<evidence type="ECO:0000313" key="1">
    <source>
        <dbReference type="EMBL" id="BBH38495.1"/>
    </source>
</evidence>
<dbReference type="Pfam" id="PF06282">
    <property type="entry name" value="DUF1036"/>
    <property type="match status" value="1"/>
</dbReference>
<name>A0A3G9K111_MICVR</name>
<dbReference type="AlphaFoldDB" id="A0A3G9K111"/>
<gene>
    <name evidence="1" type="ORF">myaer102_09960</name>
</gene>
<evidence type="ECO:0008006" key="3">
    <source>
        <dbReference type="Google" id="ProtNLM"/>
    </source>
</evidence>